<gene>
    <name evidence="2" type="ORF">BVL65_01020</name>
    <name evidence="3" type="ORF">CJ213_03915</name>
</gene>
<sequence>MSQDFGVKNWNPSAAANISNDDDNLSEEDFDKLAAELEQFFTKYVVLENNKFVVHDDAIIADGYEEYLEGFHILAEKFTAGLEEDR</sequence>
<proteinExistence type="predicted"/>
<feature type="compositionally biased region" description="Polar residues" evidence="1">
    <location>
        <begin position="10"/>
        <end position="19"/>
    </location>
</feature>
<organism evidence="3 5">
    <name type="scientific">Gardnerella swidsinskii</name>
    <dbReference type="NCBI Taxonomy" id="2792979"/>
    <lineage>
        <taxon>Bacteria</taxon>
        <taxon>Bacillati</taxon>
        <taxon>Actinomycetota</taxon>
        <taxon>Actinomycetes</taxon>
        <taxon>Bifidobacteriales</taxon>
        <taxon>Bifidobacteriaceae</taxon>
        <taxon>Gardnerella</taxon>
    </lineage>
</organism>
<dbReference type="AlphaFoldDB" id="A0A9X7FFY9"/>
<dbReference type="RefSeq" id="WP_012913776.1">
    <property type="nucleotide sequence ID" value="NZ_CP019058.1"/>
</dbReference>
<feature type="region of interest" description="Disordered" evidence="1">
    <location>
        <begin position="1"/>
        <end position="24"/>
    </location>
</feature>
<dbReference type="GeneID" id="95681321"/>
<evidence type="ECO:0000313" key="5">
    <source>
        <dbReference type="Proteomes" id="UP000235293"/>
    </source>
</evidence>
<evidence type="ECO:0000313" key="2">
    <source>
        <dbReference type="EMBL" id="APW18231.1"/>
    </source>
</evidence>
<reference evidence="3 5" key="3">
    <citation type="submission" date="2017-09" db="EMBL/GenBank/DDBJ databases">
        <title>Bacterial strain isolated from the female urinary microbiota.</title>
        <authorList>
            <person name="Thomas-White K."/>
            <person name="Kumar N."/>
            <person name="Forster S."/>
            <person name="Putonti C."/>
            <person name="Lawley T."/>
            <person name="Wolfe A.J."/>
        </authorList>
    </citation>
    <scope>NUCLEOTIDE SEQUENCE [LARGE SCALE GENOMIC DNA]</scope>
    <source>
        <strain evidence="3 5">UMB0411</strain>
    </source>
</reference>
<protein>
    <submittedName>
        <fullName evidence="3">Uncharacterized protein</fullName>
    </submittedName>
</protein>
<dbReference type="EMBL" id="PNGY01000001">
    <property type="protein sequence ID" value="PMC55247.1"/>
    <property type="molecule type" value="Genomic_DNA"/>
</dbReference>
<reference evidence="2" key="4">
    <citation type="journal article" date="2021" name="Pathogens">
        <title>Discrimination of Gardnerella Species by Combining MALDI-TOF Protein Profile, Chaperonin cpn60 Sequences, and Phenotypic Characteristics.</title>
        <authorList>
            <person name="Bulavaite A."/>
            <person name="Maier T."/>
            <person name="Pleckaityte M."/>
        </authorList>
    </citation>
    <scope>NUCLEOTIDE SEQUENCE</scope>
    <source>
        <strain evidence="2">GV37</strain>
    </source>
</reference>
<dbReference type="Proteomes" id="UP000186260">
    <property type="component" value="Chromosome"/>
</dbReference>
<reference evidence="2" key="2">
    <citation type="submission" date="2017-01" db="EMBL/GenBank/DDBJ databases">
        <authorList>
            <person name="Timinskas A."/>
        </authorList>
    </citation>
    <scope>NUCLEOTIDE SEQUENCE</scope>
    <source>
        <strain evidence="2">GV37</strain>
    </source>
</reference>
<evidence type="ECO:0000313" key="4">
    <source>
        <dbReference type="Proteomes" id="UP000186260"/>
    </source>
</evidence>
<reference evidence="4" key="1">
    <citation type="submission" date="2017-01" db="EMBL/GenBank/DDBJ databases">
        <title>Gardnerella vaginalis bacteremia associated with severe acute encephalopathy in a young female patient: Case Report and characterization of the isolate.</title>
        <authorList>
            <person name="Tankovic J."/>
            <person name="Timinskas A."/>
            <person name="Zilnyte M."/>
            <person name="Janulaitiene M."/>
            <person name="Zvirbliene A."/>
            <person name="Pleckaityte M."/>
        </authorList>
    </citation>
    <scope>NUCLEOTIDE SEQUENCE [LARGE SCALE GENOMIC DNA]</scope>
    <source>
        <strain evidence="4">GV37</strain>
    </source>
</reference>
<accession>A0A9X7FFY9</accession>
<dbReference type="Proteomes" id="UP000235293">
    <property type="component" value="Unassembled WGS sequence"/>
</dbReference>
<name>A0A9X7FFY9_9BIFI</name>
<keyword evidence="4" id="KW-1185">Reference proteome</keyword>
<evidence type="ECO:0000313" key="3">
    <source>
        <dbReference type="EMBL" id="PMC55247.1"/>
    </source>
</evidence>
<evidence type="ECO:0000256" key="1">
    <source>
        <dbReference type="SAM" id="MobiDB-lite"/>
    </source>
</evidence>
<dbReference type="EMBL" id="CP019058">
    <property type="protein sequence ID" value="APW18231.1"/>
    <property type="molecule type" value="Genomic_DNA"/>
</dbReference>